<evidence type="ECO:0000313" key="2">
    <source>
        <dbReference type="Proteomes" id="UP000188605"/>
    </source>
</evidence>
<accession>A0ACC8XC35</accession>
<reference evidence="1" key="1">
    <citation type="submission" date="2016-08" db="EMBL/GenBank/DDBJ databases">
        <authorList>
            <person name="Ngugi D.K."/>
            <person name="Miyake S."/>
            <person name="Stingl U."/>
        </authorList>
    </citation>
    <scope>NUCLEOTIDE SEQUENCE</scope>
    <source>
        <strain evidence="1">SCG-B11WGA-EpuloA1</strain>
    </source>
</reference>
<dbReference type="EMBL" id="LJDB01000055">
    <property type="protein sequence ID" value="ONI40185.1"/>
    <property type="molecule type" value="Genomic_DNA"/>
</dbReference>
<keyword evidence="2" id="KW-1185">Reference proteome</keyword>
<organism evidence="1 2">
    <name type="scientific">Candidatus Epulonipiscium fishelsonii</name>
    <dbReference type="NCBI Taxonomy" id="77094"/>
    <lineage>
        <taxon>Bacteria</taxon>
        <taxon>Bacillati</taxon>
        <taxon>Bacillota</taxon>
        <taxon>Clostridia</taxon>
        <taxon>Lachnospirales</taxon>
        <taxon>Lachnospiraceae</taxon>
        <taxon>Candidatus Epulonipiscium</taxon>
    </lineage>
</organism>
<dbReference type="Proteomes" id="UP000188605">
    <property type="component" value="Unassembled WGS sequence"/>
</dbReference>
<gene>
    <name evidence="1" type="ORF">AN396_01015</name>
</gene>
<evidence type="ECO:0000313" key="1">
    <source>
        <dbReference type="EMBL" id="ONI40185.1"/>
    </source>
</evidence>
<protein>
    <submittedName>
        <fullName evidence="1">Uncharacterized protein</fullName>
    </submittedName>
</protein>
<proteinExistence type="predicted"/>
<sequence length="744" mass="82836">MSTINDGLIFGLDIGTRTIIGIVGHQERDKFIVHKSVCVSHEERAMLDGQVHNIEKVAFSVGIVKEMLEEAVGCELNEVAVAAAGRALNTQIVEVQKEYDEPRQLTKLDIEELEMYGVERAQNTLQAEEKFDIKEYICVGHSVVSYYLEDYLIMSLEGHKAKKAGVKLIATFLPKAVVEGLYAVANVVGLEIKLMTLEPIAAMHALIPPHLRLLNLVLVDVGAGTSDIAITKEGGVYNYGMIPIAGDEITEMLVHKYLIDFNTADRIKQEITFKEEVEFTDIMGIPNTASRTEIEEAISPIVEVLAGLIADKILELNSEPPNAVFCVGGGSQVLGLTDKISQKLDIMSQRVAVKQGVHVEGVIDEKREIEGPQMVTPYGICMIAGKSDKSNFITIHFKGAPVKLFYNKTLKVVDILTNLGIEHNKFFPTRGKSLFFKIDKKRQQVRGLQGNAGQILLNGKLSAIDALIKNNDKLEVVYATEGEDAKGKISEFIDNQKTIAINNKKIKLPLLFMNGNSISYDYWVQNNDEITTVNLVDVKSVNTYFGKENLINIVNNKEVDGNYILKDGDSITWKTQPVIKDVYKDKPSLNQKKPVQQKEKIEEKKIEEKIYEQIDEEQLLREYAIKELGIKADEIKLSIPKKNPSTTPSTTIASTPAMVKQGPSAQDKPKPIGNNSLNLIAVQVNGKIINIPAKKDLIFVNVFDYIDFNLQKPQGAIKLVLNGRQANYTDVLKNGDKIEIYWEK</sequence>
<name>A0ACC8XC35_9FIRM</name>
<comment type="caution">
    <text evidence="1">The sequence shown here is derived from an EMBL/GenBank/DDBJ whole genome shotgun (WGS) entry which is preliminary data.</text>
</comment>